<proteinExistence type="predicted"/>
<evidence type="ECO:0000259" key="2">
    <source>
        <dbReference type="Pfam" id="PF26226"/>
    </source>
</evidence>
<dbReference type="Proteomes" id="UP000199079">
    <property type="component" value="Unassembled WGS sequence"/>
</dbReference>
<dbReference type="AlphaFoldDB" id="A0A1H3DT77"/>
<feature type="region of interest" description="Disordered" evidence="1">
    <location>
        <begin position="1"/>
        <end position="22"/>
    </location>
</feature>
<name>A0A1H3DT77_9EURY</name>
<protein>
    <recommendedName>
        <fullName evidence="2">DUF8052 domain-containing protein</fullName>
    </recommendedName>
</protein>
<dbReference type="InterPro" id="IPR058365">
    <property type="entry name" value="DUF8052"/>
</dbReference>
<evidence type="ECO:0000313" key="4">
    <source>
        <dbReference type="Proteomes" id="UP000199079"/>
    </source>
</evidence>
<feature type="domain" description="DUF8052" evidence="2">
    <location>
        <begin position="25"/>
        <end position="182"/>
    </location>
</feature>
<dbReference type="OrthoDB" id="210068at2157"/>
<keyword evidence="4" id="KW-1185">Reference proteome</keyword>
<reference evidence="4" key="1">
    <citation type="submission" date="2016-10" db="EMBL/GenBank/DDBJ databases">
        <authorList>
            <person name="Varghese N."/>
            <person name="Submissions S."/>
        </authorList>
    </citation>
    <scope>NUCLEOTIDE SEQUENCE [LARGE SCALE GENOMIC DNA]</scope>
    <source>
        <strain evidence="4">DC30,IBRC 10041,KCTC 4046</strain>
    </source>
</reference>
<dbReference type="EMBL" id="FNPC01000001">
    <property type="protein sequence ID" value="SDX69616.1"/>
    <property type="molecule type" value="Genomic_DNA"/>
</dbReference>
<dbReference type="Pfam" id="PF26226">
    <property type="entry name" value="DUF8052"/>
    <property type="match status" value="1"/>
</dbReference>
<evidence type="ECO:0000313" key="3">
    <source>
        <dbReference type="EMBL" id="SDX69616.1"/>
    </source>
</evidence>
<gene>
    <name evidence="3" type="ORF">SAMN05216564_101136</name>
</gene>
<sequence length="207" mass="23773">MSDPETAPDAPAAVDDDPDRPQVADEYLRRVADRLRHSYDLETDRAVRGERFDLYGHLAMESQKQFLHRSINWANHETEEHVFARRQDRLTPSTLDRFVDLGHELAADWIDPDETHQATEFTFVVVVPEITDDVRSFVGGFRDRTLLAFGYYGHYEVNLAVVAPDREAAVASELADVVEAFAFWDREPRTAPESDGLRSRITSWLKR</sequence>
<organism evidence="3 4">
    <name type="scientific">Halopenitus persicus</name>
    <dbReference type="NCBI Taxonomy" id="1048396"/>
    <lineage>
        <taxon>Archaea</taxon>
        <taxon>Methanobacteriati</taxon>
        <taxon>Methanobacteriota</taxon>
        <taxon>Stenosarchaea group</taxon>
        <taxon>Halobacteria</taxon>
        <taxon>Halobacteriales</taxon>
        <taxon>Haloferacaceae</taxon>
        <taxon>Halopenitus</taxon>
    </lineage>
</organism>
<dbReference type="RefSeq" id="WP_092730237.1">
    <property type="nucleotide sequence ID" value="NZ_FNPC01000001.1"/>
</dbReference>
<accession>A0A1H3DT77</accession>
<evidence type="ECO:0000256" key="1">
    <source>
        <dbReference type="SAM" id="MobiDB-lite"/>
    </source>
</evidence>
<feature type="compositionally biased region" description="Low complexity" evidence="1">
    <location>
        <begin position="1"/>
        <end position="13"/>
    </location>
</feature>